<keyword evidence="5" id="KW-1133">Transmembrane helix</keyword>
<keyword evidence="3" id="KW-0597">Phosphoprotein</keyword>
<keyword evidence="4" id="KW-0175">Coiled coil</keyword>
<dbReference type="PROSITE" id="PS50109">
    <property type="entry name" value="HIS_KIN"/>
    <property type="match status" value="1"/>
</dbReference>
<feature type="coiled-coil region" evidence="4">
    <location>
        <begin position="803"/>
        <end position="830"/>
    </location>
</feature>
<organism evidence="7 8">
    <name type="scientific">Shewanella oneidensis (strain ATCC 700550 / JCM 31522 / CIP 106686 / LMG 19005 / NCIMB 14063 / MR-1)</name>
    <dbReference type="NCBI Taxonomy" id="211586"/>
    <lineage>
        <taxon>Bacteria</taxon>
        <taxon>Pseudomonadati</taxon>
        <taxon>Pseudomonadota</taxon>
        <taxon>Gammaproteobacteria</taxon>
        <taxon>Alteromonadales</taxon>
        <taxon>Shewanellaceae</taxon>
        <taxon>Shewanella</taxon>
    </lineage>
</organism>
<dbReference type="SUPFAM" id="SSF50998">
    <property type="entry name" value="Quinoprotein alcohol dehydrogenase-like"/>
    <property type="match status" value="1"/>
</dbReference>
<feature type="transmembrane region" description="Helical" evidence="5">
    <location>
        <begin position="21"/>
        <end position="39"/>
    </location>
</feature>
<dbReference type="InterPro" id="IPR011123">
    <property type="entry name" value="Y_Y_Y"/>
</dbReference>
<dbReference type="InterPro" id="IPR015943">
    <property type="entry name" value="WD40/YVTN_repeat-like_dom_sf"/>
</dbReference>
<dbReference type="SUPFAM" id="SSF55874">
    <property type="entry name" value="ATPase domain of HSP90 chaperone/DNA topoisomerase II/histidine kinase"/>
    <property type="match status" value="1"/>
</dbReference>
<dbReference type="SUPFAM" id="SSF52172">
    <property type="entry name" value="CheY-like"/>
    <property type="match status" value="1"/>
</dbReference>
<dbReference type="Gene3D" id="3.40.50.2300">
    <property type="match status" value="1"/>
</dbReference>
<dbReference type="Proteomes" id="UP000008186">
    <property type="component" value="Chromosome"/>
</dbReference>
<dbReference type="PANTHER" id="PTHR43547">
    <property type="entry name" value="TWO-COMPONENT HISTIDINE KINASE"/>
    <property type="match status" value="1"/>
</dbReference>
<dbReference type="OrthoDB" id="9772100at2"/>
<evidence type="ECO:0000256" key="2">
    <source>
        <dbReference type="ARBA" id="ARBA00012438"/>
    </source>
</evidence>
<dbReference type="CDD" id="cd00075">
    <property type="entry name" value="HATPase"/>
    <property type="match status" value="1"/>
</dbReference>
<dbReference type="InterPro" id="IPR004358">
    <property type="entry name" value="Sig_transdc_His_kin-like_C"/>
</dbReference>
<keyword evidence="8" id="KW-1185">Reference proteome</keyword>
<dbReference type="Pfam" id="PF07495">
    <property type="entry name" value="Y_Y_Y"/>
    <property type="match status" value="1"/>
</dbReference>
<dbReference type="EMBL" id="AE014299">
    <property type="protein sequence ID" value="AAN56304.1"/>
    <property type="molecule type" value="Genomic_DNA"/>
</dbReference>
<keyword evidence="5" id="KW-0472">Membrane</keyword>
<evidence type="ECO:0000256" key="3">
    <source>
        <dbReference type="ARBA" id="ARBA00022553"/>
    </source>
</evidence>
<keyword evidence="5" id="KW-0812">Transmembrane</keyword>
<dbReference type="InterPro" id="IPR013783">
    <property type="entry name" value="Ig-like_fold"/>
</dbReference>
<dbReference type="InterPro" id="IPR003661">
    <property type="entry name" value="HisK_dim/P_dom"/>
</dbReference>
<dbReference type="CDD" id="cd00082">
    <property type="entry name" value="HisKA"/>
    <property type="match status" value="1"/>
</dbReference>
<accession>Q8EC38</accession>
<feature type="domain" description="Histidine kinase" evidence="6">
    <location>
        <begin position="837"/>
        <end position="1041"/>
    </location>
</feature>
<dbReference type="Pfam" id="PF02518">
    <property type="entry name" value="HATPase_c"/>
    <property type="match status" value="1"/>
</dbReference>
<dbReference type="Gene3D" id="2.60.40.10">
    <property type="entry name" value="Immunoglobulins"/>
    <property type="match status" value="1"/>
</dbReference>
<dbReference type="eggNOG" id="COG2205">
    <property type="taxonomic scope" value="Bacteria"/>
</dbReference>
<dbReference type="GO" id="GO:0005886">
    <property type="term" value="C:plasma membrane"/>
    <property type="evidence" value="ECO:0000318"/>
    <property type="project" value="GO_Central"/>
</dbReference>
<dbReference type="SUPFAM" id="SSF47384">
    <property type="entry name" value="Homodimeric domain of signal transducing histidine kinase"/>
    <property type="match status" value="1"/>
</dbReference>
<reference evidence="7 8" key="2">
    <citation type="journal article" date="2005" name="Proteomics">
        <title>Global detection and characterization of hypothetical proteins in Shewanella oneidensis MR-1 using LC-MS based proteomics.</title>
        <authorList>
            <person name="Elias D.A."/>
            <person name="Monroe M.E."/>
            <person name="Marshall M.J."/>
            <person name="Romine M.F."/>
            <person name="Belieav A.S."/>
            <person name="Fredrickson J.K."/>
            <person name="Anderson G.A."/>
            <person name="Smith R.D."/>
            <person name="Lipton M.S."/>
        </authorList>
    </citation>
    <scope>NUCLEOTIDE SEQUENCE [LARGE SCALE GENOMIC DNA]</scope>
    <source>
        <strain evidence="8">ATCC 700550 / JCM 31522 / CIP 106686 / LMG 19005 / NCIMB 14063 / MR-1</strain>
    </source>
</reference>
<evidence type="ECO:0000256" key="4">
    <source>
        <dbReference type="SAM" id="Coils"/>
    </source>
</evidence>
<reference evidence="7 8" key="3">
    <citation type="journal article" date="2008" name="Appl. Environ. Microbiol.">
        <title>Identification of mobile elements and pseudogenes in the Shewanella oneidensis MR-1 genome.</title>
        <authorList>
            <person name="Romine M.F."/>
            <person name="Carlson T.S."/>
            <person name="Norbeck A.D."/>
            <person name="McCue L.A."/>
            <person name="Lipton M.S."/>
        </authorList>
    </citation>
    <scope>NUCLEOTIDE SEQUENCE [LARGE SCALE GENOMIC DNA]</scope>
    <source>
        <strain evidence="8">ATCC 700550 / JCM 31522 / CIP 106686 / LMG 19005 / NCIMB 14063 / MR-1</strain>
    </source>
</reference>
<feature type="transmembrane region" description="Helical" evidence="5">
    <location>
        <begin position="756"/>
        <end position="778"/>
    </location>
</feature>
<dbReference type="KEGG" id="son:SO_3306"/>
<dbReference type="InterPro" id="IPR011110">
    <property type="entry name" value="Reg_prop"/>
</dbReference>
<dbReference type="InterPro" id="IPR011047">
    <property type="entry name" value="Quinoprotein_ADH-like_sf"/>
</dbReference>
<dbReference type="InterPro" id="IPR003594">
    <property type="entry name" value="HATPase_dom"/>
</dbReference>
<dbReference type="SMART" id="SM00388">
    <property type="entry name" value="HisKA"/>
    <property type="match status" value="1"/>
</dbReference>
<dbReference type="GO" id="GO:0000160">
    <property type="term" value="P:phosphorelay signal transduction system"/>
    <property type="evidence" value="ECO:0000318"/>
    <property type="project" value="GO_Central"/>
</dbReference>
<evidence type="ECO:0000256" key="1">
    <source>
        <dbReference type="ARBA" id="ARBA00000085"/>
    </source>
</evidence>
<dbReference type="BioCyc" id="SONE211586:G1GMP-3079-MONOMER"/>
<dbReference type="Gene3D" id="3.30.565.10">
    <property type="entry name" value="Histidine kinase-like ATPase, C-terminal domain"/>
    <property type="match status" value="1"/>
</dbReference>
<proteinExistence type="predicted"/>
<sequence>MVRSNVGSQCYQKRLTLMSRCYYLSIFLVFWSFIVSAQAKAAYYPLAQQISSENGLSQNVVLALEEDNYGRIWVGTQDGLNLINNNELLVFRRDQAEHRLSGTVITDLTLDQQGRLWVASDVGLDYIDTTTLESHVITLNQSISHMLLHTEQTIFYLSSQKLYQFQINTGQVQEVKLPELFQIINTLGSYDEQHLLLIGPNGFGVLNLSTGDVTPLQPDIPAGTYKASTISAERIWISQMEQGLYSCNLQGLDCRTYSKANQKLPTNNIAQIYQQDTALFLATDKGIGRLDLITDKLEWIYPHSQNNAYQASRIARNLIPAKSGDIFVGTFNGLYRIPNTYKEVQAFNTGIGGYPSNQLAVNKVMLNGQERLVIAQPDKLTLWTLDASILRLYREYDYPQGFVPTNLFVDGGDIYLSSLTNNNLILTPHNGAFTSLEERFAQLGNVQLFNMNQPQEDIRVFHLLTSMKVYQQRQNKWQLLWEKPFLTGSATAEYWQGRLYVASYQNGLMSASMDNDWQKPQQWQQHHGLGIAINLFAQKDKLYVLTANLGLFQVDSSSPISITQVSSRDKLASQTLVCAIRDHNGQLILSSHKGLVIFDSQQESLIYLSSLQGTHEQEFSQFSCGTLNNVPYFAGERGLTLVFDSQAIKSPAPQITWTHLDVDGLTYRLGSSGTGKLTAPEFIRLHFVATPSDLPKQASYRYRIKSLSDEWVELKSSFIPMINLRPGSYQVELESRDFSGRSSPIALATLEIAPGFWESSLAISLYIFIGLVVIALLVSHRIKADRSLLALEVEKNRHQQDYSRKLEHEVQIRTNELAQKKEEAEEANTAKTRFIAAASHDLKHPIGLIRLQLEQIEDNKLSYKINTSLSFLEQLVSSIVELSRLDARVLVPQISSFDLGIFIAKVAEEHLTLAQSFRLNLMTDIKSDVWVASDSLLLRRVIDNILSNAIKISDPDTSVSLSVCQERQHAVIEVIDQGPGMTQQMQAELFTPFKRWTSRYQGSGLGLSVVKGIADLLGISLSIRSTLGEGTQFTLKLPLIDKPTFSHIEDEAAIFHLGIVEDDYEQLNHLCSSLMVRGIKVSGYRHAISLLQDKTAIFDAILSDIDIGTEQDGLAYLVEYRQRLTDAKPLIYMSGNPEAGLRIPSQTDLFFFSKPLKLGKLMWLLNQSKRK</sequence>
<evidence type="ECO:0000259" key="6">
    <source>
        <dbReference type="PROSITE" id="PS50109"/>
    </source>
</evidence>
<evidence type="ECO:0000256" key="5">
    <source>
        <dbReference type="SAM" id="Phobius"/>
    </source>
</evidence>
<dbReference type="InterPro" id="IPR036097">
    <property type="entry name" value="HisK_dim/P_sf"/>
</dbReference>
<evidence type="ECO:0000313" key="7">
    <source>
        <dbReference type="EMBL" id="AAN56304.1"/>
    </source>
</evidence>
<name>Q8EC38_SHEON</name>
<gene>
    <name evidence="7" type="ordered locus">SO_3306</name>
</gene>
<dbReference type="STRING" id="211586.SO_3306"/>
<dbReference type="Pfam" id="PF07494">
    <property type="entry name" value="Reg_prop"/>
    <property type="match status" value="1"/>
</dbReference>
<dbReference type="InterPro" id="IPR036890">
    <property type="entry name" value="HATPase_C_sf"/>
</dbReference>
<reference evidence="7 8" key="4">
    <citation type="journal article" date="2011" name="BMC Genomics">
        <title>Genome-wide protein localization prediction strategies for gram negative bacteria.</title>
        <authorList>
            <person name="Romine M.F."/>
        </authorList>
    </citation>
    <scope>NUCLEOTIDE SEQUENCE [LARGE SCALE GENOMIC DNA]</scope>
    <source>
        <strain evidence="8">ATCC 700550 / JCM 31522 / CIP 106686 / LMG 19005 / NCIMB 14063 / MR-1</strain>
    </source>
</reference>
<dbReference type="HOGENOM" id="CLU_000445_28_2_6"/>
<protein>
    <recommendedName>
        <fullName evidence="2">histidine kinase</fullName>
        <ecNumber evidence="2">2.7.13.3</ecNumber>
    </recommendedName>
</protein>
<dbReference type="GO" id="GO:0009927">
    <property type="term" value="F:histidine phosphotransfer kinase activity"/>
    <property type="evidence" value="ECO:0000318"/>
    <property type="project" value="GO_Central"/>
</dbReference>
<dbReference type="PANTHER" id="PTHR43547:SF2">
    <property type="entry name" value="HYBRID SIGNAL TRANSDUCTION HISTIDINE KINASE C"/>
    <property type="match status" value="1"/>
</dbReference>
<dbReference type="InterPro" id="IPR011006">
    <property type="entry name" value="CheY-like_superfamily"/>
</dbReference>
<dbReference type="PRINTS" id="PR00344">
    <property type="entry name" value="BCTRLSENSOR"/>
</dbReference>
<dbReference type="EC" id="2.7.13.3" evidence="2"/>
<reference evidence="7 8" key="1">
    <citation type="journal article" date="2002" name="Nat. Biotechnol.">
        <title>Genome sequence of the dissimilatory metal ion-reducing bacterium Shewanella oneidensis.</title>
        <authorList>
            <person name="Heidelberg J.F."/>
            <person name="Paulsen I.T."/>
            <person name="Nelson K.E."/>
            <person name="Gaidos E.J."/>
            <person name="Nelson W.C."/>
            <person name="Read T.D."/>
            <person name="Eisen J.A."/>
            <person name="Seshadri R."/>
            <person name="Ward N."/>
            <person name="Methe B."/>
            <person name="Clayton R.A."/>
            <person name="Meyer T."/>
            <person name="Tsapin A."/>
            <person name="Scott J."/>
            <person name="Beanan M."/>
            <person name="Brinkac L."/>
            <person name="Daugherty S."/>
            <person name="DeBoy R.T."/>
            <person name="Dodson R.J."/>
            <person name="Durkin A.S."/>
            <person name="Haft D.H."/>
            <person name="Kolonay J.F."/>
            <person name="Madupu R."/>
            <person name="Peterson J.D."/>
            <person name="Umayam L.A."/>
            <person name="White O."/>
            <person name="Wolf A.M."/>
            <person name="Vamathevan J."/>
            <person name="Weidman J."/>
            <person name="Impraim M."/>
            <person name="Lee K."/>
            <person name="Berry K."/>
            <person name="Lee C."/>
            <person name="Mueller J."/>
            <person name="Khouri H."/>
            <person name="Gill J."/>
            <person name="Utterback T.R."/>
            <person name="McDonald L.A."/>
            <person name="Feldblyum T.V."/>
            <person name="Smith H.O."/>
            <person name="Venter J.C."/>
            <person name="Nealson K.H."/>
            <person name="Fraser C.M."/>
        </authorList>
    </citation>
    <scope>NUCLEOTIDE SEQUENCE [LARGE SCALE GENOMIC DNA]</scope>
    <source>
        <strain evidence="8">ATCC 700550 / JCM 31522 / CIP 106686 / LMG 19005 / NCIMB 14063 / MR-1</strain>
    </source>
</reference>
<dbReference type="eggNOG" id="COG1520">
    <property type="taxonomic scope" value="Bacteria"/>
</dbReference>
<dbReference type="SMART" id="SM00387">
    <property type="entry name" value="HATPase_c"/>
    <property type="match status" value="1"/>
</dbReference>
<comment type="catalytic activity">
    <reaction evidence="1">
        <text>ATP + protein L-histidine = ADP + protein N-phospho-L-histidine.</text>
        <dbReference type="EC" id="2.7.13.3"/>
    </reaction>
</comment>
<evidence type="ECO:0000313" key="8">
    <source>
        <dbReference type="Proteomes" id="UP000008186"/>
    </source>
</evidence>
<dbReference type="PaxDb" id="211586-SO_3306"/>
<dbReference type="AlphaFoldDB" id="Q8EC38"/>
<keyword evidence="7" id="KW-0418">Kinase</keyword>
<dbReference type="InterPro" id="IPR005467">
    <property type="entry name" value="His_kinase_dom"/>
</dbReference>
<keyword evidence="7" id="KW-0808">Transferase</keyword>
<dbReference type="GO" id="GO:0000155">
    <property type="term" value="F:phosphorelay sensor kinase activity"/>
    <property type="evidence" value="ECO:0000318"/>
    <property type="project" value="GO_Central"/>
</dbReference>
<dbReference type="Gene3D" id="2.130.10.10">
    <property type="entry name" value="YVTN repeat-like/Quinoprotein amine dehydrogenase"/>
    <property type="match status" value="2"/>
</dbReference>
<dbReference type="Gene3D" id="1.10.287.130">
    <property type="match status" value="1"/>
</dbReference>
<dbReference type="eggNOG" id="COG3292">
    <property type="taxonomic scope" value="Bacteria"/>
</dbReference>
<dbReference type="PATRIC" id="fig|1028802.3.peg.1482"/>